<feature type="compositionally biased region" description="Basic and acidic residues" evidence="1">
    <location>
        <begin position="69"/>
        <end position="82"/>
    </location>
</feature>
<name>A0A5B7DNJ5_PORTR</name>
<dbReference type="EMBL" id="VSRR010001123">
    <property type="protein sequence ID" value="MPC22765.1"/>
    <property type="molecule type" value="Genomic_DNA"/>
</dbReference>
<feature type="region of interest" description="Disordered" evidence="1">
    <location>
        <begin position="57"/>
        <end position="82"/>
    </location>
</feature>
<reference evidence="2 3" key="1">
    <citation type="submission" date="2019-05" db="EMBL/GenBank/DDBJ databases">
        <title>Another draft genome of Portunus trituberculatus and its Hox gene families provides insights of decapod evolution.</title>
        <authorList>
            <person name="Jeong J.-H."/>
            <person name="Song I."/>
            <person name="Kim S."/>
            <person name="Choi T."/>
            <person name="Kim D."/>
            <person name="Ryu S."/>
            <person name="Kim W."/>
        </authorList>
    </citation>
    <scope>NUCLEOTIDE SEQUENCE [LARGE SCALE GENOMIC DNA]</scope>
    <source>
        <tissue evidence="2">Muscle</tissue>
    </source>
</reference>
<dbReference type="Proteomes" id="UP000324222">
    <property type="component" value="Unassembled WGS sequence"/>
</dbReference>
<evidence type="ECO:0000256" key="1">
    <source>
        <dbReference type="SAM" id="MobiDB-lite"/>
    </source>
</evidence>
<organism evidence="2 3">
    <name type="scientific">Portunus trituberculatus</name>
    <name type="common">Swimming crab</name>
    <name type="synonym">Neptunus trituberculatus</name>
    <dbReference type="NCBI Taxonomy" id="210409"/>
    <lineage>
        <taxon>Eukaryota</taxon>
        <taxon>Metazoa</taxon>
        <taxon>Ecdysozoa</taxon>
        <taxon>Arthropoda</taxon>
        <taxon>Crustacea</taxon>
        <taxon>Multicrustacea</taxon>
        <taxon>Malacostraca</taxon>
        <taxon>Eumalacostraca</taxon>
        <taxon>Eucarida</taxon>
        <taxon>Decapoda</taxon>
        <taxon>Pleocyemata</taxon>
        <taxon>Brachyura</taxon>
        <taxon>Eubrachyura</taxon>
        <taxon>Portunoidea</taxon>
        <taxon>Portunidae</taxon>
        <taxon>Portuninae</taxon>
        <taxon>Portunus</taxon>
    </lineage>
</organism>
<evidence type="ECO:0000313" key="2">
    <source>
        <dbReference type="EMBL" id="MPC22765.1"/>
    </source>
</evidence>
<sequence>MLDVKTAYRILNLRYEGRKKEGRENFSAPCPTSLEASPHFPSNISSTFPVCHTFLRTSHPRRPTPHAHAPCEESQREPDGLQ</sequence>
<gene>
    <name evidence="2" type="ORF">E2C01_015789</name>
</gene>
<comment type="caution">
    <text evidence="2">The sequence shown here is derived from an EMBL/GenBank/DDBJ whole genome shotgun (WGS) entry which is preliminary data.</text>
</comment>
<dbReference type="AlphaFoldDB" id="A0A5B7DNJ5"/>
<protein>
    <submittedName>
        <fullName evidence="2">Uncharacterized protein</fullName>
    </submittedName>
</protein>
<proteinExistence type="predicted"/>
<keyword evidence="3" id="KW-1185">Reference proteome</keyword>
<accession>A0A5B7DNJ5</accession>
<evidence type="ECO:0000313" key="3">
    <source>
        <dbReference type="Proteomes" id="UP000324222"/>
    </source>
</evidence>